<dbReference type="InterPro" id="IPR020843">
    <property type="entry name" value="ER"/>
</dbReference>
<evidence type="ECO:0000256" key="2">
    <source>
        <dbReference type="ARBA" id="ARBA00022677"/>
    </source>
</evidence>
<evidence type="ECO:0000313" key="7">
    <source>
        <dbReference type="Proteomes" id="UP000005018"/>
    </source>
</evidence>
<comment type="subcellular location">
    <subcellularLocation>
        <location evidence="1">Lipid droplet</location>
    </subcellularLocation>
</comment>
<keyword evidence="7" id="KW-1185">Reference proteome</keyword>
<dbReference type="SUPFAM" id="SSF50129">
    <property type="entry name" value="GroES-like"/>
    <property type="match status" value="1"/>
</dbReference>
<dbReference type="AlphaFoldDB" id="H8WXE2"/>
<dbReference type="RefSeq" id="XP_003866886.1">
    <property type="nucleotide sequence ID" value="XM_003866838.1"/>
</dbReference>
<dbReference type="PANTHER" id="PTHR11695">
    <property type="entry name" value="ALCOHOL DEHYDROGENASE RELATED"/>
    <property type="match status" value="1"/>
</dbReference>
<dbReference type="KEGG" id="cot:CORT_0A10620"/>
<sequence>MSLSQPKLTYKAYAYKNGNNPIKVVEETIDLVKNPSGQGYIAPPGKILLKINYASLNPVDYKLYKVKPSFIGLFNSKQGFGRDFGGEVLSIGEGTKTNLKIGDYAEGIYTPMFSKGSAAEYLLVDPKNSPITNKPANIDVAQASSFPLVLGTAMQMCSRGGIKFPQSKVLVIGAGTSVGRYAVQLARNGGAKEVVTTNSARTSDLIQSLGATSQIDYRKNPNLLTPVLESVKSTGQFDYIIDCWGGSDLFPEINTILRKGGVYNTIVGDAPGTGLAALLGGAKSVTRTIGSKLGFLNYTYELMLLDNNAGWIDEARDLVGNGEVKIFIDSIWPFDQLNEAIEKLESGTAQGKIVLEVSKSSSSSSNTSTSEAGSVNGSNTNPFK</sequence>
<dbReference type="OrthoDB" id="3509362at2759"/>
<gene>
    <name evidence="6" type="ORF">CORT_0A10620</name>
</gene>
<dbReference type="InterPro" id="IPR036291">
    <property type="entry name" value="NAD(P)-bd_dom_sf"/>
</dbReference>
<evidence type="ECO:0000259" key="5">
    <source>
        <dbReference type="SMART" id="SM00829"/>
    </source>
</evidence>
<feature type="domain" description="Enoyl reductase (ER)" evidence="5">
    <location>
        <begin position="27"/>
        <end position="355"/>
    </location>
</feature>
<accession>H8WXE2</accession>
<keyword evidence="2" id="KW-0551">Lipid droplet</keyword>
<dbReference type="eggNOG" id="KOG1198">
    <property type="taxonomic scope" value="Eukaryota"/>
</dbReference>
<comment type="similarity">
    <text evidence="3">Belongs to the YIM1 family.</text>
</comment>
<protein>
    <submittedName>
        <fullName evidence="6">Yim1 protein</fullName>
    </submittedName>
</protein>
<dbReference type="Pfam" id="PF13602">
    <property type="entry name" value="ADH_zinc_N_2"/>
    <property type="match status" value="1"/>
</dbReference>
<dbReference type="GeneID" id="14537474"/>
<dbReference type="Gene3D" id="3.40.50.720">
    <property type="entry name" value="NAD(P)-binding Rossmann-like Domain"/>
    <property type="match status" value="1"/>
</dbReference>
<dbReference type="HOGENOM" id="CLU_026673_3_3_1"/>
<dbReference type="EMBL" id="HE681719">
    <property type="protein sequence ID" value="CCG21448.1"/>
    <property type="molecule type" value="Genomic_DNA"/>
</dbReference>
<dbReference type="PANTHER" id="PTHR11695:SF294">
    <property type="entry name" value="RETICULON-4-INTERACTING PROTEIN 1, MITOCHONDRIAL"/>
    <property type="match status" value="1"/>
</dbReference>
<feature type="compositionally biased region" description="Low complexity" evidence="4">
    <location>
        <begin position="358"/>
        <end position="370"/>
    </location>
</feature>
<dbReference type="InterPro" id="IPR011032">
    <property type="entry name" value="GroES-like_sf"/>
</dbReference>
<dbReference type="SMART" id="SM00829">
    <property type="entry name" value="PKS_ER"/>
    <property type="match status" value="1"/>
</dbReference>
<dbReference type="GO" id="GO:0005739">
    <property type="term" value="C:mitochondrion"/>
    <property type="evidence" value="ECO:0007669"/>
    <property type="project" value="TreeGrafter"/>
</dbReference>
<dbReference type="GO" id="GO:0005811">
    <property type="term" value="C:lipid droplet"/>
    <property type="evidence" value="ECO:0007669"/>
    <property type="project" value="UniProtKB-SubCell"/>
</dbReference>
<dbReference type="Gene3D" id="3.90.180.10">
    <property type="entry name" value="Medium-chain alcohol dehydrogenases, catalytic domain"/>
    <property type="match status" value="1"/>
</dbReference>
<feature type="region of interest" description="Disordered" evidence="4">
    <location>
        <begin position="358"/>
        <end position="384"/>
    </location>
</feature>
<evidence type="ECO:0000256" key="3">
    <source>
        <dbReference type="ARBA" id="ARBA00038249"/>
    </source>
</evidence>
<dbReference type="GO" id="GO:0016491">
    <property type="term" value="F:oxidoreductase activity"/>
    <property type="evidence" value="ECO:0007669"/>
    <property type="project" value="InterPro"/>
</dbReference>
<reference evidence="6 7" key="1">
    <citation type="journal article" date="2012" name="PLoS ONE">
        <title>Sequence and analysis of the genome of the pathogenic yeast Candida orthopsilosis.</title>
        <authorList>
            <person name="Riccombeni A."/>
            <person name="Vidanes G."/>
            <person name="Proux-Wera E."/>
            <person name="Wolfe K.H."/>
            <person name="Butler G."/>
        </authorList>
    </citation>
    <scope>NUCLEOTIDE SEQUENCE [LARGE SCALE GENOMIC DNA]</scope>
    <source>
        <strain evidence="6 7">Co 90-125</strain>
    </source>
</reference>
<name>H8WXE2_CANO9</name>
<evidence type="ECO:0000256" key="4">
    <source>
        <dbReference type="SAM" id="MobiDB-lite"/>
    </source>
</evidence>
<dbReference type="InterPro" id="IPR050700">
    <property type="entry name" value="YIM1/Zinc_Alcohol_DH_Fams"/>
</dbReference>
<evidence type="ECO:0000256" key="1">
    <source>
        <dbReference type="ARBA" id="ARBA00004502"/>
    </source>
</evidence>
<proteinExistence type="inferred from homology"/>
<evidence type="ECO:0000313" key="6">
    <source>
        <dbReference type="EMBL" id="CCG21448.1"/>
    </source>
</evidence>
<organism evidence="6 7">
    <name type="scientific">Candida orthopsilosis (strain 90-125)</name>
    <name type="common">Yeast</name>
    <dbReference type="NCBI Taxonomy" id="1136231"/>
    <lineage>
        <taxon>Eukaryota</taxon>
        <taxon>Fungi</taxon>
        <taxon>Dikarya</taxon>
        <taxon>Ascomycota</taxon>
        <taxon>Saccharomycotina</taxon>
        <taxon>Pichiomycetes</taxon>
        <taxon>Debaryomycetaceae</taxon>
        <taxon>Candida/Lodderomyces clade</taxon>
        <taxon>Candida</taxon>
    </lineage>
</organism>
<dbReference type="Proteomes" id="UP000005018">
    <property type="component" value="Chromosome 1"/>
</dbReference>
<feature type="compositionally biased region" description="Polar residues" evidence="4">
    <location>
        <begin position="371"/>
        <end position="384"/>
    </location>
</feature>
<dbReference type="SUPFAM" id="SSF51735">
    <property type="entry name" value="NAD(P)-binding Rossmann-fold domains"/>
    <property type="match status" value="1"/>
</dbReference>